<evidence type="ECO:0000256" key="5">
    <source>
        <dbReference type="ARBA" id="ARBA00023136"/>
    </source>
</evidence>
<accession>A0AAN8UW87</accession>
<evidence type="ECO:0000313" key="9">
    <source>
        <dbReference type="Proteomes" id="UP001370490"/>
    </source>
</evidence>
<keyword evidence="5 7" id="KW-0472">Membrane</keyword>
<comment type="caution">
    <text evidence="8">The sequence shown here is derived from an EMBL/GenBank/DDBJ whole genome shotgun (WGS) entry which is preliminary data.</text>
</comment>
<dbReference type="GO" id="GO:0016020">
    <property type="term" value="C:membrane"/>
    <property type="evidence" value="ECO:0007669"/>
    <property type="project" value="UniProtKB-SubCell"/>
</dbReference>
<keyword evidence="3 7" id="KW-0812">Transmembrane</keyword>
<evidence type="ECO:0000256" key="7">
    <source>
        <dbReference type="SAM" id="Phobius"/>
    </source>
</evidence>
<gene>
    <name evidence="8" type="ORF">RJ641_017789</name>
</gene>
<evidence type="ECO:0000256" key="6">
    <source>
        <dbReference type="SAM" id="MobiDB-lite"/>
    </source>
</evidence>
<dbReference type="Proteomes" id="UP001370490">
    <property type="component" value="Unassembled WGS sequence"/>
</dbReference>
<dbReference type="Pfam" id="PF05055">
    <property type="entry name" value="DUF677"/>
    <property type="match status" value="1"/>
</dbReference>
<dbReference type="EMBL" id="JBAMMX010000023">
    <property type="protein sequence ID" value="KAK6917038.1"/>
    <property type="molecule type" value="Genomic_DNA"/>
</dbReference>
<keyword evidence="9" id="KW-1185">Reference proteome</keyword>
<feature type="region of interest" description="Disordered" evidence="6">
    <location>
        <begin position="1"/>
        <end position="46"/>
    </location>
</feature>
<feature type="transmembrane region" description="Helical" evidence="7">
    <location>
        <begin position="221"/>
        <end position="248"/>
    </location>
</feature>
<keyword evidence="4 7" id="KW-1133">Transmembrane helix</keyword>
<evidence type="ECO:0000256" key="4">
    <source>
        <dbReference type="ARBA" id="ARBA00022989"/>
    </source>
</evidence>
<protein>
    <submittedName>
        <fullName evidence="8">Uncharacterized protein</fullName>
    </submittedName>
</protein>
<dbReference type="AlphaFoldDB" id="A0AAN8UW87"/>
<evidence type="ECO:0000313" key="8">
    <source>
        <dbReference type="EMBL" id="KAK6917038.1"/>
    </source>
</evidence>
<comment type="subcellular location">
    <subcellularLocation>
        <location evidence="1">Membrane</location>
    </subcellularLocation>
</comment>
<feature type="compositionally biased region" description="Polar residues" evidence="6">
    <location>
        <begin position="1"/>
        <end position="16"/>
    </location>
</feature>
<proteinExistence type="inferred from homology"/>
<sequence>MLACLSSKSSASQGNPSVDEDDDDDGNDSVDSNADDPSTSRAANLTREYTLHVQTNSYNEIRSQIRIYTSADDEDSEEVLLAQVLQPNHDRVQEALKNARPSTLTSLVSAYFDHSENTSRLCLLLSRSVNRAREHYKRIEELLEVFPMDLEGSVLTQSQCNWAFDVFVQFDALDNPFPSPDSHNFGDMRGCFLLLKQQLDLRLKKSQSRIRIIRRATEGSALCLIGTVVGVAVTAVVIVTHALGALVAGGGSLLTNNSVLTKRFTQKELAHLAQLDAAAKGTYVLDNDLATIDRLVVRLHSHVEDDKALIQIGLASGKDRYNIQGVVKHLHKNHQSFLCQLTDLEEHIYLCFSMLNRARSLLLEEICLHQDSVS</sequence>
<reference evidence="8 9" key="1">
    <citation type="submission" date="2023-12" db="EMBL/GenBank/DDBJ databases">
        <title>A high-quality genome assembly for Dillenia turbinata (Dilleniales).</title>
        <authorList>
            <person name="Chanderbali A."/>
        </authorList>
    </citation>
    <scope>NUCLEOTIDE SEQUENCE [LARGE SCALE GENOMIC DNA]</scope>
    <source>
        <strain evidence="8">LSX21</strain>
        <tissue evidence="8">Leaf</tissue>
    </source>
</reference>
<evidence type="ECO:0000256" key="3">
    <source>
        <dbReference type="ARBA" id="ARBA00022692"/>
    </source>
</evidence>
<feature type="compositionally biased region" description="Acidic residues" evidence="6">
    <location>
        <begin position="18"/>
        <end position="28"/>
    </location>
</feature>
<dbReference type="PANTHER" id="PTHR31113:SF5">
    <property type="entry name" value="OS04G0405700 PROTEIN"/>
    <property type="match status" value="1"/>
</dbReference>
<dbReference type="InterPro" id="IPR007749">
    <property type="entry name" value="DUF677"/>
</dbReference>
<evidence type="ECO:0000256" key="2">
    <source>
        <dbReference type="ARBA" id="ARBA00009074"/>
    </source>
</evidence>
<evidence type="ECO:0000256" key="1">
    <source>
        <dbReference type="ARBA" id="ARBA00004370"/>
    </source>
</evidence>
<name>A0AAN8UW87_9MAGN</name>
<organism evidence="8 9">
    <name type="scientific">Dillenia turbinata</name>
    <dbReference type="NCBI Taxonomy" id="194707"/>
    <lineage>
        <taxon>Eukaryota</taxon>
        <taxon>Viridiplantae</taxon>
        <taxon>Streptophyta</taxon>
        <taxon>Embryophyta</taxon>
        <taxon>Tracheophyta</taxon>
        <taxon>Spermatophyta</taxon>
        <taxon>Magnoliopsida</taxon>
        <taxon>eudicotyledons</taxon>
        <taxon>Gunneridae</taxon>
        <taxon>Pentapetalae</taxon>
        <taxon>Dilleniales</taxon>
        <taxon>Dilleniaceae</taxon>
        <taxon>Dillenia</taxon>
    </lineage>
</organism>
<dbReference type="PANTHER" id="PTHR31113">
    <property type="entry name" value="UPF0496 PROTEIN 3-RELATED"/>
    <property type="match status" value="1"/>
</dbReference>
<comment type="similarity">
    <text evidence="2">Belongs to the UPF0496 family.</text>
</comment>